<dbReference type="EMBL" id="CP023564">
    <property type="protein sequence ID" value="ATG55686.1"/>
    <property type="molecule type" value="Genomic_DNA"/>
</dbReference>
<name>A0A291H000_9MICO</name>
<evidence type="ECO:0000313" key="3">
    <source>
        <dbReference type="Proteomes" id="UP000217889"/>
    </source>
</evidence>
<proteinExistence type="predicted"/>
<dbReference type="PANTHER" id="PTHR43224">
    <property type="entry name" value="AMIDINOTRANSFERASE"/>
    <property type="match status" value="1"/>
</dbReference>
<reference evidence="2 3" key="1">
    <citation type="journal article" date="2014" name="Int. J. Syst. Evol. Microbiol.">
        <title>Brachybacterium ginsengisoli sp. nov., isolated from soil of a ginseng field.</title>
        <authorList>
            <person name="Hoang V.A."/>
            <person name="Kim Y.J."/>
            <person name="Nguyen N.L."/>
            <person name="Yang D.C."/>
        </authorList>
    </citation>
    <scope>NUCLEOTIDE SEQUENCE [LARGE SCALE GENOMIC DNA]</scope>
    <source>
        <strain evidence="2 3">DCY80</strain>
    </source>
</reference>
<dbReference type="GO" id="GO:0016740">
    <property type="term" value="F:transferase activity"/>
    <property type="evidence" value="ECO:0007669"/>
    <property type="project" value="UniProtKB-KW"/>
</dbReference>
<dbReference type="PANTHER" id="PTHR43224:SF1">
    <property type="entry name" value="AMIDINOTRANSFERASE"/>
    <property type="match status" value="1"/>
</dbReference>
<dbReference type="PIRSF" id="PIRSF028188">
    <property type="entry name" value="Amdntrnsf_FN0238"/>
    <property type="match status" value="1"/>
</dbReference>
<protein>
    <submittedName>
        <fullName evidence="2">Amidinotransferase</fullName>
    </submittedName>
</protein>
<dbReference type="OrthoDB" id="9788268at2"/>
<dbReference type="KEGG" id="bgg:CFK41_13570"/>
<dbReference type="Pfam" id="PF19420">
    <property type="entry name" value="DDAH_eukar"/>
    <property type="match status" value="1"/>
</dbReference>
<dbReference type="SUPFAM" id="SSF55909">
    <property type="entry name" value="Pentein"/>
    <property type="match status" value="1"/>
</dbReference>
<gene>
    <name evidence="2" type="ORF">CFK41_13570</name>
</gene>
<keyword evidence="2" id="KW-0808">Transferase</keyword>
<dbReference type="InterPro" id="IPR014541">
    <property type="entry name" value="Amdntrnsf_FN0238"/>
</dbReference>
<dbReference type="AlphaFoldDB" id="A0A291H000"/>
<dbReference type="NCBIfam" id="NF046062">
    <property type="entry name" value="citrull_CtlX"/>
    <property type="match status" value="1"/>
</dbReference>
<organism evidence="2 3">
    <name type="scientific">Brachybacterium ginsengisoli</name>
    <dbReference type="NCBI Taxonomy" id="1331682"/>
    <lineage>
        <taxon>Bacteria</taxon>
        <taxon>Bacillati</taxon>
        <taxon>Actinomycetota</taxon>
        <taxon>Actinomycetes</taxon>
        <taxon>Micrococcales</taxon>
        <taxon>Dermabacteraceae</taxon>
        <taxon>Brachybacterium</taxon>
    </lineage>
</organism>
<dbReference type="RefSeq" id="WP_096800146.1">
    <property type="nucleotide sequence ID" value="NZ_CP023564.1"/>
</dbReference>
<evidence type="ECO:0000256" key="1">
    <source>
        <dbReference type="SAM" id="MobiDB-lite"/>
    </source>
</evidence>
<accession>A0A291H000</accession>
<evidence type="ECO:0000313" key="2">
    <source>
        <dbReference type="EMBL" id="ATG55686.1"/>
    </source>
</evidence>
<sequence>MSGQAPSHVVLVRPHRFRPNPQTAADNAFQHEPTRSPAEVAARATAEVDALASALRTAGVEVEVFEDRGATMPDSVFPNNWLSTHADGTVVLYPMFAANRRAERREDVIAHLQERFVVRRVLDLSGHEREERHLEGTGAMVLDHLAGIAYACRSRRLDPGLFEMACAELGYRPMLFEASDADGVPVYHTNVLMSVGTEIALVGSGMIRDPGRRSQVLASLRGSGREVVELSEAQVRGFAGNCLELLGDRGRVLAMSAWAAAQLTPAQRRRIERSCPILAVSVPTIEAAGGSVRCMIAGVHLPPRGSGP</sequence>
<dbReference type="Proteomes" id="UP000217889">
    <property type="component" value="Chromosome"/>
</dbReference>
<feature type="region of interest" description="Disordered" evidence="1">
    <location>
        <begin position="1"/>
        <end position="33"/>
    </location>
</feature>
<keyword evidence="3" id="KW-1185">Reference proteome</keyword>
<dbReference type="Gene3D" id="3.75.10.10">
    <property type="entry name" value="L-arginine/glycine Amidinotransferase, Chain A"/>
    <property type="match status" value="1"/>
</dbReference>